<evidence type="ECO:0000313" key="2">
    <source>
        <dbReference type="Proteomes" id="UP000238164"/>
    </source>
</evidence>
<name>A0A2N9JKI7_9ACTN</name>
<keyword evidence="2" id="KW-1185">Reference proteome</keyword>
<protein>
    <submittedName>
        <fullName evidence="1">Uncharacterized protein</fullName>
    </submittedName>
</protein>
<gene>
    <name evidence="1" type="ORF">MPLG2_3246</name>
</gene>
<dbReference type="RefSeq" id="WP_105186820.1">
    <property type="nucleotide sequence ID" value="NZ_BAAAGO010000001.1"/>
</dbReference>
<dbReference type="AlphaFoldDB" id="A0A2N9JKI7"/>
<dbReference type="Proteomes" id="UP000238164">
    <property type="component" value="Chromosome 1"/>
</dbReference>
<dbReference type="EMBL" id="LT985188">
    <property type="protein sequence ID" value="SPD88276.1"/>
    <property type="molecule type" value="Genomic_DNA"/>
</dbReference>
<organism evidence="1 2">
    <name type="scientific">Micropruina glycogenica</name>
    <dbReference type="NCBI Taxonomy" id="75385"/>
    <lineage>
        <taxon>Bacteria</taxon>
        <taxon>Bacillati</taxon>
        <taxon>Actinomycetota</taxon>
        <taxon>Actinomycetes</taxon>
        <taxon>Propionibacteriales</taxon>
        <taxon>Nocardioidaceae</taxon>
        <taxon>Micropruina</taxon>
    </lineage>
</organism>
<evidence type="ECO:0000313" key="1">
    <source>
        <dbReference type="EMBL" id="SPD88276.1"/>
    </source>
</evidence>
<accession>A0A2N9JKI7</accession>
<reference evidence="1 2" key="1">
    <citation type="submission" date="2018-02" db="EMBL/GenBank/DDBJ databases">
        <authorList>
            <person name="Cohen D.B."/>
            <person name="Kent A.D."/>
        </authorList>
    </citation>
    <scope>NUCLEOTIDE SEQUENCE [LARGE SCALE GENOMIC DNA]</scope>
    <source>
        <strain evidence="1">1</strain>
    </source>
</reference>
<dbReference type="KEGG" id="mgg:MPLG2_3246"/>
<sequence>MEDLSTQWLHSDVDLDCPNCHFSFWVRMSEIIVQTVVLCPCCRIRVQLQDDHGGMSLAGRTIENLIADALKGLL</sequence>
<dbReference type="OrthoDB" id="4231312at2"/>
<proteinExistence type="predicted"/>